<reference evidence="6 7" key="1">
    <citation type="journal article" date="2023" name="Sci. Data">
        <title>Genome assembly of the Korean intertidal mud-creeper Batillaria attramentaria.</title>
        <authorList>
            <person name="Patra A.K."/>
            <person name="Ho P.T."/>
            <person name="Jun S."/>
            <person name="Lee S.J."/>
            <person name="Kim Y."/>
            <person name="Won Y.J."/>
        </authorList>
    </citation>
    <scope>NUCLEOTIDE SEQUENCE [LARGE SCALE GENOMIC DNA]</scope>
    <source>
        <strain evidence="6">Wonlab-2016</strain>
    </source>
</reference>
<comment type="similarity">
    <text evidence="3">Belongs to the SPOT14 family.</text>
</comment>
<keyword evidence="4" id="KW-0963">Cytoplasm</keyword>
<dbReference type="AlphaFoldDB" id="A0ABD0K9Z1"/>
<keyword evidence="7" id="KW-1185">Reference proteome</keyword>
<evidence type="ECO:0000313" key="6">
    <source>
        <dbReference type="EMBL" id="KAK7483889.1"/>
    </source>
</evidence>
<evidence type="ECO:0000256" key="2">
    <source>
        <dbReference type="ARBA" id="ARBA00004496"/>
    </source>
</evidence>
<evidence type="ECO:0000256" key="1">
    <source>
        <dbReference type="ARBA" id="ARBA00004123"/>
    </source>
</evidence>
<evidence type="ECO:0000256" key="5">
    <source>
        <dbReference type="ARBA" id="ARBA00023242"/>
    </source>
</evidence>
<dbReference type="PANTHER" id="PTHR14315">
    <property type="entry name" value="SPOT14 FAMILY MEMBER"/>
    <property type="match status" value="1"/>
</dbReference>
<dbReference type="PANTHER" id="PTHR14315:SF17">
    <property type="entry name" value="MIP21584P"/>
    <property type="match status" value="1"/>
</dbReference>
<dbReference type="GO" id="GO:0005737">
    <property type="term" value="C:cytoplasm"/>
    <property type="evidence" value="ECO:0007669"/>
    <property type="project" value="UniProtKB-SubCell"/>
</dbReference>
<proteinExistence type="inferred from homology"/>
<dbReference type="Proteomes" id="UP001519460">
    <property type="component" value="Unassembled WGS sequence"/>
</dbReference>
<dbReference type="Pfam" id="PF07084">
    <property type="entry name" value="Spot_14"/>
    <property type="match status" value="1"/>
</dbReference>
<organism evidence="6 7">
    <name type="scientific">Batillaria attramentaria</name>
    <dbReference type="NCBI Taxonomy" id="370345"/>
    <lineage>
        <taxon>Eukaryota</taxon>
        <taxon>Metazoa</taxon>
        <taxon>Spiralia</taxon>
        <taxon>Lophotrochozoa</taxon>
        <taxon>Mollusca</taxon>
        <taxon>Gastropoda</taxon>
        <taxon>Caenogastropoda</taxon>
        <taxon>Sorbeoconcha</taxon>
        <taxon>Cerithioidea</taxon>
        <taxon>Batillariidae</taxon>
        <taxon>Batillaria</taxon>
    </lineage>
</organism>
<comment type="caution">
    <text evidence="6">The sequence shown here is derived from an EMBL/GenBank/DDBJ whole genome shotgun (WGS) entry which is preliminary data.</text>
</comment>
<comment type="subcellular location">
    <subcellularLocation>
        <location evidence="2">Cytoplasm</location>
    </subcellularLocation>
    <subcellularLocation>
        <location evidence="1">Nucleus</location>
    </subcellularLocation>
</comment>
<evidence type="ECO:0000256" key="4">
    <source>
        <dbReference type="ARBA" id="ARBA00022490"/>
    </source>
</evidence>
<protein>
    <submittedName>
        <fullName evidence="6">Uncharacterized protein</fullName>
    </submittedName>
</protein>
<dbReference type="Gene3D" id="6.10.140.1610">
    <property type="match status" value="1"/>
</dbReference>
<gene>
    <name evidence="6" type="ORF">BaRGS_00024906</name>
</gene>
<keyword evidence="5" id="KW-0539">Nucleus</keyword>
<sequence length="166" mass="18325">MERRSSSSTDFVGQQSLLTALNQFVHAVNAMDDIVMIPSRLRDLEGTLPEISEEENNNKTVAIPSIQSGMDLYRCYSMLHAIRDEIIDGSKSEEDEAAAAAGETGDDIDGTTAASRKTANMFRFHLRGLFSLLHQLTATAKFLGSKYERDVTQTQNQAVSTFSLNM</sequence>
<dbReference type="InterPro" id="IPR053719">
    <property type="entry name" value="Lipogen_MT_Stabilize_sf"/>
</dbReference>
<evidence type="ECO:0000313" key="7">
    <source>
        <dbReference type="Proteomes" id="UP001519460"/>
    </source>
</evidence>
<accession>A0ABD0K9Z1</accession>
<dbReference type="InterPro" id="IPR009786">
    <property type="entry name" value="Spot_14"/>
</dbReference>
<dbReference type="GO" id="GO:0005634">
    <property type="term" value="C:nucleus"/>
    <property type="evidence" value="ECO:0007669"/>
    <property type="project" value="UniProtKB-SubCell"/>
</dbReference>
<name>A0ABD0K9Z1_9CAEN</name>
<dbReference type="EMBL" id="JACVVK020000219">
    <property type="protein sequence ID" value="KAK7483889.1"/>
    <property type="molecule type" value="Genomic_DNA"/>
</dbReference>
<evidence type="ECO:0000256" key="3">
    <source>
        <dbReference type="ARBA" id="ARBA00009488"/>
    </source>
</evidence>